<evidence type="ECO:0000313" key="1">
    <source>
        <dbReference type="EMBL" id="HIR58928.1"/>
    </source>
</evidence>
<evidence type="ECO:0000313" key="2">
    <source>
        <dbReference type="Proteomes" id="UP000824232"/>
    </source>
</evidence>
<accession>A0A9D1J311</accession>
<dbReference type="AlphaFoldDB" id="A0A9D1J311"/>
<dbReference type="Proteomes" id="UP000824232">
    <property type="component" value="Unassembled WGS sequence"/>
</dbReference>
<reference evidence="1" key="2">
    <citation type="journal article" date="2021" name="PeerJ">
        <title>Extensive microbial diversity within the chicken gut microbiome revealed by metagenomics and culture.</title>
        <authorList>
            <person name="Gilroy R."/>
            <person name="Ravi A."/>
            <person name="Getino M."/>
            <person name="Pursley I."/>
            <person name="Horton D.L."/>
            <person name="Alikhan N.F."/>
            <person name="Baker D."/>
            <person name="Gharbi K."/>
            <person name="Hall N."/>
            <person name="Watson M."/>
            <person name="Adriaenssens E.M."/>
            <person name="Foster-Nyarko E."/>
            <person name="Jarju S."/>
            <person name="Secka A."/>
            <person name="Antonio M."/>
            <person name="Oren A."/>
            <person name="Chaudhuri R.R."/>
            <person name="La Ragione R."/>
            <person name="Hildebrand F."/>
            <person name="Pallen M.J."/>
        </authorList>
    </citation>
    <scope>NUCLEOTIDE SEQUENCE</scope>
    <source>
        <strain evidence="1">CHK184-20233</strain>
    </source>
</reference>
<organism evidence="1 2">
    <name type="scientific">Candidatus Onthousia excrementipullorum</name>
    <dbReference type="NCBI Taxonomy" id="2840884"/>
    <lineage>
        <taxon>Bacteria</taxon>
        <taxon>Bacillati</taxon>
        <taxon>Bacillota</taxon>
        <taxon>Bacilli</taxon>
        <taxon>Candidatus Onthousia</taxon>
    </lineage>
</organism>
<sequence length="164" mass="19387">MGKKKGYYKSSKQCENIHVFMESWYGVKSHHRKRTRFHHNDMPIYLINRGVTPPRSVSLDIASKDDSDKYIYVRDDDNNIRCYNNILAINKKAILSSNLSAKEREIKRKEILKSLGYGYDKVTGEVELLEDLEKEAYLEELVPTEKVNRQKTISKRSYYYGRRK</sequence>
<protein>
    <submittedName>
        <fullName evidence="1">Uncharacterized protein</fullName>
    </submittedName>
</protein>
<name>A0A9D1J311_9FIRM</name>
<reference evidence="1" key="1">
    <citation type="submission" date="2020-10" db="EMBL/GenBank/DDBJ databases">
        <authorList>
            <person name="Gilroy R."/>
        </authorList>
    </citation>
    <scope>NUCLEOTIDE SEQUENCE</scope>
    <source>
        <strain evidence="1">CHK184-20233</strain>
    </source>
</reference>
<proteinExistence type="predicted"/>
<dbReference type="EMBL" id="DVHC01000027">
    <property type="protein sequence ID" value="HIR58928.1"/>
    <property type="molecule type" value="Genomic_DNA"/>
</dbReference>
<gene>
    <name evidence="1" type="ORF">IAB38_02655</name>
</gene>
<comment type="caution">
    <text evidence="1">The sequence shown here is derived from an EMBL/GenBank/DDBJ whole genome shotgun (WGS) entry which is preliminary data.</text>
</comment>